<dbReference type="InterPro" id="IPR011050">
    <property type="entry name" value="Pectin_lyase_fold/virulence"/>
</dbReference>
<dbReference type="GeneID" id="7834117"/>
<feature type="transmembrane region" description="Helical" evidence="2">
    <location>
        <begin position="2041"/>
        <end position="2057"/>
    </location>
</feature>
<dbReference type="PANTHER" id="PTHR11319">
    <property type="entry name" value="G PROTEIN-COUPLED RECEPTOR-RELATED"/>
    <property type="match status" value="1"/>
</dbReference>
<reference evidence="4" key="1">
    <citation type="journal article" date="2006" name="PLoS Biol.">
        <title>Macronuclear genome sequence of the ciliate Tetrahymena thermophila, a model eukaryote.</title>
        <authorList>
            <person name="Eisen J.A."/>
            <person name="Coyne R.S."/>
            <person name="Wu M."/>
            <person name="Wu D."/>
            <person name="Thiagarajan M."/>
            <person name="Wortman J.R."/>
            <person name="Badger J.H."/>
            <person name="Ren Q."/>
            <person name="Amedeo P."/>
            <person name="Jones K.M."/>
            <person name="Tallon L.J."/>
            <person name="Delcher A.L."/>
            <person name="Salzberg S.L."/>
            <person name="Silva J.C."/>
            <person name="Haas B.J."/>
            <person name="Majoros W.H."/>
            <person name="Farzad M."/>
            <person name="Carlton J.M."/>
            <person name="Smith R.K. Jr."/>
            <person name="Garg J."/>
            <person name="Pearlman R.E."/>
            <person name="Karrer K.M."/>
            <person name="Sun L."/>
            <person name="Manning G."/>
            <person name="Elde N.C."/>
            <person name="Turkewitz A.P."/>
            <person name="Asai D.J."/>
            <person name="Wilkes D.E."/>
            <person name="Wang Y."/>
            <person name="Cai H."/>
            <person name="Collins K."/>
            <person name="Stewart B.A."/>
            <person name="Lee S.R."/>
            <person name="Wilamowska K."/>
            <person name="Weinberg Z."/>
            <person name="Ruzzo W.L."/>
            <person name="Wloga D."/>
            <person name="Gaertig J."/>
            <person name="Frankel J."/>
            <person name="Tsao C.-C."/>
            <person name="Gorovsky M.A."/>
            <person name="Keeling P.J."/>
            <person name="Waller R.F."/>
            <person name="Patron N.J."/>
            <person name="Cherry J.M."/>
            <person name="Stover N.A."/>
            <person name="Krieger C.J."/>
            <person name="del Toro C."/>
            <person name="Ryder H.F."/>
            <person name="Williamson S.C."/>
            <person name="Barbeau R.A."/>
            <person name="Hamilton E.P."/>
            <person name="Orias E."/>
        </authorList>
    </citation>
    <scope>NUCLEOTIDE SEQUENCE [LARGE SCALE GENOMIC DNA]</scope>
    <source>
        <strain evidence="4">SB210</strain>
    </source>
</reference>
<keyword evidence="2" id="KW-0472">Membrane</keyword>
<dbReference type="PANTHER" id="PTHR11319:SF35">
    <property type="entry name" value="OUTER MEMBRANE PROTEIN PMPC-RELATED"/>
    <property type="match status" value="1"/>
</dbReference>
<evidence type="ECO:0000256" key="1">
    <source>
        <dbReference type="SAM" id="MobiDB-lite"/>
    </source>
</evidence>
<dbReference type="KEGG" id="tet:TTHERM_00597650"/>
<gene>
    <name evidence="3" type="ORF">TTHERM_00597650</name>
</gene>
<evidence type="ECO:0000313" key="4">
    <source>
        <dbReference type="Proteomes" id="UP000009168"/>
    </source>
</evidence>
<proteinExistence type="predicted"/>
<dbReference type="RefSeq" id="XP_001011728.2">
    <property type="nucleotide sequence ID" value="XM_001011728.2"/>
</dbReference>
<evidence type="ECO:0000313" key="3">
    <source>
        <dbReference type="EMBL" id="EAR91483.2"/>
    </source>
</evidence>
<dbReference type="InParanoid" id="Q232C9"/>
<feature type="transmembrane region" description="Helical" evidence="2">
    <location>
        <begin position="2008"/>
        <end position="2032"/>
    </location>
</feature>
<feature type="transmembrane region" description="Helical" evidence="2">
    <location>
        <begin position="2206"/>
        <end position="2223"/>
    </location>
</feature>
<dbReference type="Proteomes" id="UP000009168">
    <property type="component" value="Unassembled WGS sequence"/>
</dbReference>
<accession>Q232C9</accession>
<feature type="transmembrane region" description="Helical" evidence="2">
    <location>
        <begin position="2229"/>
        <end position="2250"/>
    </location>
</feature>
<name>Q232C9_TETTS</name>
<feature type="compositionally biased region" description="Polar residues" evidence="1">
    <location>
        <begin position="2407"/>
        <end position="2417"/>
    </location>
</feature>
<feature type="transmembrane region" description="Helical" evidence="2">
    <location>
        <begin position="2099"/>
        <end position="2121"/>
    </location>
</feature>
<organism evidence="3 4">
    <name type="scientific">Tetrahymena thermophila (strain SB210)</name>
    <dbReference type="NCBI Taxonomy" id="312017"/>
    <lineage>
        <taxon>Eukaryota</taxon>
        <taxon>Sar</taxon>
        <taxon>Alveolata</taxon>
        <taxon>Ciliophora</taxon>
        <taxon>Intramacronucleata</taxon>
        <taxon>Oligohymenophorea</taxon>
        <taxon>Hymenostomatida</taxon>
        <taxon>Tetrahymenina</taxon>
        <taxon>Tetrahymenidae</taxon>
        <taxon>Tetrahymena</taxon>
    </lineage>
</organism>
<dbReference type="EMBL" id="GG662781">
    <property type="protein sequence ID" value="EAR91483.2"/>
    <property type="molecule type" value="Genomic_DNA"/>
</dbReference>
<dbReference type="HOGENOM" id="CLU_001085_1_0_1"/>
<dbReference type="SUPFAM" id="SSF51126">
    <property type="entry name" value="Pectin lyase-like"/>
    <property type="match status" value="1"/>
</dbReference>
<keyword evidence="4" id="KW-1185">Reference proteome</keyword>
<evidence type="ECO:0000256" key="2">
    <source>
        <dbReference type="SAM" id="Phobius"/>
    </source>
</evidence>
<keyword evidence="2" id="KW-1133">Transmembrane helix</keyword>
<feature type="region of interest" description="Disordered" evidence="1">
    <location>
        <begin position="2403"/>
        <end position="2436"/>
    </location>
</feature>
<protein>
    <submittedName>
        <fullName evidence="3">Transmembrane protein, putative</fullName>
    </submittedName>
</protein>
<feature type="compositionally biased region" description="Polar residues" evidence="1">
    <location>
        <begin position="2425"/>
        <end position="2436"/>
    </location>
</feature>
<sequence length="2436" mass="278659">MKKSDFFKIFTLISLIFQQHKASLCPKFSRQHQAKFFDGYLVSNYLKIPNTNILLVNNIVYQNGAEASSIVFYNDITDIKDNIINVVKPNYIIVQMEYIQERNQILVMNAEKIIYADPYTLESIQDLTFSRLKGMSFIKGSNYAVLQTYLFFIYVVDVVAGQQILALDISPYNSSSSNTINMAKFFSLQNGQKFITVIDQKGAYTWSIDFKTLSFTFNGYIQEQQKNSDGTSRYKLVDLHSSYDILFLAGTYYQISAFQIVDLANKQIKLLLTQSLQNANQNTVFQSLNFIALQNGQNSLFLGDNNLAYRIDLQINYNKITNNVDNFSFQNIQNPFIIPFPGYSSLRWSYIKQNTVAYTSGGFTKIFSFSLNQNQYFAVAKVNNIYITQDSPSNQPIQIVPINGTIKLRQNTFLSVKGCENCFGFSIGQPPLNLQFDRINYNVECYFGSNNSIWCILGLPYKDNQENCLFYNIDINNKQYYKLISNNLTDNQLLSSYALYSIIDKEIIGVDVFGSIYGWDAVSQSFKYKLQIGQFNCSGSIIGQLFQTSNYKFIIMVCGDYKTISYNFITGQTQYLITLASSPYHINSFESQNIIGLGDQNSGDVYIWQLNTTSSQFQLFMHFQSPLYSDTSNNMQYLPQNQILFIQYYYSNLFFPIGSCLNNLTSCLSCQMNFYFNNTETAVNNYSYGIGTADNPFSSSYSIISAFLQVQQQIQLINGFQNLQAFVLFDSHNQMNYYNELFNLQTFKSTNLTLQSWFSDKQAQINTKQKIQFSSLNMLSLNNLNFNFINQTSDQLQCGILFSNIQQGVIIDNIDISSSNNLSECYQIIIDNSYVSLNNITIKNVDLSKNYELISIQNSQKIAFNNFILDGCTLSQNFSILTQQTDVKVIINTAVIQNNICDVSNLNQLSFAGELFEAGQYDITDMTIIGNSFCNLKIFSTVSTIEQKNYIFSFNKITLSNNNFYTTASYLFFDAIYSINPAPQHTLIMNDLMFYNNTYLPSSTVQTEVNMEITQFVLLEKIQSVNLSQITMKNHQEIAFCSISKSQIIQISYINCLNEKNFYNSLGQKQYAGCLIFNEVKQLTLSNLLSSYIKNIKIDSSQFYSNKLNGLQGPQLQSTTAIQIQNPLGTINLLNNQFNNSKSNSIYNFVYLIALNVTLNQISFQQSSFDLQDIQSKFVQLGGCLRVKTQLLNIQSSNFSQSTANKGSFLYIENISNQINITIEDCLFKEGYAEDGGAIYIDSQNSNFNFVSKKSNFSDIYIFKSNSASISIKQSQKTLGTNSIILDQGIYKNIIGPINSVFSDVINTNITIQGIENIGFNGIYPDYLNTIFKITDLQSVLFLQTESSTIQLSNCKFQNITVKSYQQSIPILLNSTLSKITLQQVIIQNSSFYTSLISSLQGQISIIDSQFINITQFNNKRILQATNQIDFLGNSLILLTSSKLIVQGQSIFSQISCIQCFGSTLQLVSTQFNIQDAIFQDSKANNGGAITLNGLSSQQSVIHNTQFIRNTALINGGALYIKALIKDVFSLTLSDCSITENKALTGNGGALFIRSDSESSKQQIINFQNTKLTKNQAIIGGCIDNQVINPSFDSKCIIQENQAELYGDDYNSYPSHLNLIETPELSQYYNSSTNKLSLKNIKSGSQIPFLYFELRDGTSKPIFPKDANKINVYVQFSNKTYNISNYYVRGNTKAFVDLQQKQFLFQDLQLVGTPNSNAILEFKSDAIKILNEQTNQYESNYSYEVQVYFRRCQYGEIENSYNTYKECIVCDQDKYSLDNQQCYSCPQGAKCKNGLIFVNQGFWRRNESSPLVIECINRPQNCVGDTYGNKVCFEGYIGPLCEECDIYGSYWGQNYSKVGSYQCGLCKDLGSYLWKAILTIIWTLFSIQLAIRGDLEEQTIIAVQLALKRHSTIDYKKISTNEQKYRKKKKKFMKKYHKNKSSISEEKASVYIKVFTNYLQIIGSIVTFNIKLTTNIFDTSQYLGTPVKQQMNSLDCTLKDIQTDIPIIYLRLLFTLIVPIAYLFAFIIGLVFQKIFTKTKVHLYSICTAMIFIFILVQPDLVSQMIAILSCRQIGDTSYILFNVNYECNSDQHIKYSTILVTPSLLVFAFIIPIVLFYILYKNRKELQSISINKKYGFLFREYKKEMYYWEFIKMFEKIMIIIVLNFYSQNINVKGVLMFMIITLYGIFSSILQPYSQQGYNLVDFYQNNVCAITVLLCLFINNNPFNYFVITSIIAIILVNIWFIAVIIQRVVKGYLTQFKDIILRIGQKFSFTQKLIKKYHKQFNPELKAKIKQKLLLFSQLDEEKRYELFLSGLKEQIKRDHSRLFKNSLKDQEEKNSEKINLDEENQLKHKLQKKNSSDIEGNAPQTIFTNYNSKSSNQQELVPLDIAIDFKESQEEGKQDINYFNNEQNQSKNKQDDLINFTQDSDNSSND</sequence>
<dbReference type="OrthoDB" id="509564at2759"/>
<keyword evidence="2 3" id="KW-0812">Transmembrane</keyword>
<feature type="transmembrane region" description="Helical" evidence="2">
    <location>
        <begin position="2174"/>
        <end position="2194"/>
    </location>
</feature>